<dbReference type="AlphaFoldDB" id="A0A1I7WSJ8"/>
<sequence>MRIVVRWDIKGQLTSTTLSNFIVIMNLQLILMLVILLSHEASTFYIGCGIGVE</sequence>
<accession>A0A1I7WSJ8</accession>
<organism evidence="2 3">
    <name type="scientific">Heterorhabditis bacteriophora</name>
    <name type="common">Entomopathogenic nematode worm</name>
    <dbReference type="NCBI Taxonomy" id="37862"/>
    <lineage>
        <taxon>Eukaryota</taxon>
        <taxon>Metazoa</taxon>
        <taxon>Ecdysozoa</taxon>
        <taxon>Nematoda</taxon>
        <taxon>Chromadorea</taxon>
        <taxon>Rhabditida</taxon>
        <taxon>Rhabditina</taxon>
        <taxon>Rhabditomorpha</taxon>
        <taxon>Strongyloidea</taxon>
        <taxon>Heterorhabditidae</taxon>
        <taxon>Heterorhabditis</taxon>
    </lineage>
</organism>
<dbReference type="WBParaSite" id="Hba_08062">
    <property type="protein sequence ID" value="Hba_08062"/>
    <property type="gene ID" value="Hba_08062"/>
</dbReference>
<proteinExistence type="predicted"/>
<evidence type="ECO:0000313" key="3">
    <source>
        <dbReference type="WBParaSite" id="Hba_08062"/>
    </source>
</evidence>
<keyword evidence="1" id="KW-0472">Membrane</keyword>
<protein>
    <submittedName>
        <fullName evidence="3">Uncharacterized protein</fullName>
    </submittedName>
</protein>
<reference evidence="3" key="1">
    <citation type="submission" date="2016-11" db="UniProtKB">
        <authorList>
            <consortium name="WormBaseParasite"/>
        </authorList>
    </citation>
    <scope>IDENTIFICATION</scope>
</reference>
<evidence type="ECO:0000256" key="1">
    <source>
        <dbReference type="SAM" id="Phobius"/>
    </source>
</evidence>
<evidence type="ECO:0000313" key="2">
    <source>
        <dbReference type="Proteomes" id="UP000095283"/>
    </source>
</evidence>
<keyword evidence="1" id="KW-0812">Transmembrane</keyword>
<keyword evidence="2" id="KW-1185">Reference proteome</keyword>
<keyword evidence="1" id="KW-1133">Transmembrane helix</keyword>
<dbReference type="Proteomes" id="UP000095283">
    <property type="component" value="Unplaced"/>
</dbReference>
<name>A0A1I7WSJ8_HETBA</name>
<feature type="transmembrane region" description="Helical" evidence="1">
    <location>
        <begin position="20"/>
        <end position="37"/>
    </location>
</feature>